<dbReference type="PANTHER" id="PTHR47982">
    <property type="entry name" value="PROLINE-RICH RECEPTOR-LIKE PROTEIN KINASE PERK4"/>
    <property type="match status" value="1"/>
</dbReference>
<keyword evidence="10 16" id="KW-1133">Transmembrane helix</keyword>
<dbReference type="RefSeq" id="XP_021277656.1">
    <property type="nucleotide sequence ID" value="XM_021421981.1"/>
</dbReference>
<proteinExistence type="predicted"/>
<evidence type="ECO:0000259" key="17">
    <source>
        <dbReference type="PROSITE" id="PS50011"/>
    </source>
</evidence>
<dbReference type="SMART" id="SM00220">
    <property type="entry name" value="S_TKc"/>
    <property type="match status" value="1"/>
</dbReference>
<dbReference type="InterPro" id="IPR001245">
    <property type="entry name" value="Ser-Thr/Tyr_kinase_cat_dom"/>
</dbReference>
<keyword evidence="4" id="KW-0723">Serine/threonine-protein kinase</keyword>
<reference evidence="19" key="1">
    <citation type="submission" date="2025-08" db="UniProtKB">
        <authorList>
            <consortium name="RefSeq"/>
        </authorList>
    </citation>
    <scope>IDENTIFICATION</scope>
    <source>
        <tissue evidence="19">Leaf</tissue>
    </source>
</reference>
<feature type="transmembrane region" description="Helical" evidence="16">
    <location>
        <begin position="243"/>
        <end position="267"/>
    </location>
</feature>
<evidence type="ECO:0000256" key="14">
    <source>
        <dbReference type="PROSITE-ProRule" id="PRU10141"/>
    </source>
</evidence>
<dbReference type="Gene3D" id="3.30.200.20">
    <property type="entry name" value="Phosphorylase Kinase, domain 1"/>
    <property type="match status" value="1"/>
</dbReference>
<dbReference type="InterPro" id="IPR008271">
    <property type="entry name" value="Ser/Thr_kinase_AS"/>
</dbReference>
<evidence type="ECO:0000256" key="1">
    <source>
        <dbReference type="ARBA" id="ARBA00004162"/>
    </source>
</evidence>
<dbReference type="FunFam" id="1.10.510.10:FF:000173">
    <property type="entry name" value="proline-rich receptor-like protein kinase PERK8"/>
    <property type="match status" value="1"/>
</dbReference>
<evidence type="ECO:0000256" key="16">
    <source>
        <dbReference type="SAM" id="Phobius"/>
    </source>
</evidence>
<keyword evidence="5" id="KW-0808">Transferase</keyword>
<evidence type="ECO:0000256" key="9">
    <source>
        <dbReference type="ARBA" id="ARBA00022840"/>
    </source>
</evidence>
<evidence type="ECO:0000256" key="3">
    <source>
        <dbReference type="ARBA" id="ARBA00022475"/>
    </source>
</evidence>
<dbReference type="SUPFAM" id="SSF56112">
    <property type="entry name" value="Protein kinase-like (PK-like)"/>
    <property type="match status" value="1"/>
</dbReference>
<evidence type="ECO:0000256" key="4">
    <source>
        <dbReference type="ARBA" id="ARBA00022527"/>
    </source>
</evidence>
<sequence length="707" mass="74774">MLLTPSSSPSPEGSSFTTSPPPQQSPPVVQPPLGAPLLSPPFPPTNSASPVVSSPLLTPPLAPTSTPKTPPPFLPVASPPPAVIAISPVAPPQPPTPPVVTPPPPSAAASTISPVASPPHPPPPALVISSPPPSQTPVQTPQPSISLPLTSPLPSPTPPTRPSIILPPPTTTAPSLPPPRPPTDPPPFFLESPPPPAASHSIGVPDAPGSSQAFPLPTPPPPLPLAVGKGGLPATQQGSDSPIGLIVSCIGVGILLFVVFALVCICCKSRRRKQKPLEDRRKQQCLVTKDDLYAAPLQHEQEKVAPPPGVHVITVPPTTRPPPPLTNAEGSGTNNSGSSNGIFTYDELVVATNGFSESNLLGQGGFGYVHKGVLPSGQEVAVKQLKAGSHQGEREFQAEVETISRVHHKHLVSLVGYCITGADRLLVYEFVPNKTLEFHLHGNGQPVIAWESRLKIAIGSAKGIAYLHEDCSPTIIHRDIKAANILLDPRFEAKVSDFGLAKIFSDASSSITHVSTRVVGTFGYLAPEYALTGKLTDKSDVYSYGVMLLELITGRRPIIKKEFSINESLVDWTRPLLGRALEDDDFDALADPRLQGAYNRSEMACMVTCAAACIRQSAWLRPRMSQVVRALEGDLSLSYLDVGGRSWNSSMYTSSETPIQKARQYENMKKSNSSIGTKNYGISGNSETTSEYGLNPSGSSSESQRTN</sequence>
<dbReference type="PROSITE" id="PS00107">
    <property type="entry name" value="PROTEIN_KINASE_ATP"/>
    <property type="match status" value="1"/>
</dbReference>
<feature type="domain" description="Protein kinase" evidence="17">
    <location>
        <begin position="355"/>
        <end position="640"/>
    </location>
</feature>
<feature type="compositionally biased region" description="Pro residues" evidence="15">
    <location>
        <begin position="19"/>
        <end position="44"/>
    </location>
</feature>
<dbReference type="GO" id="GO:0005886">
    <property type="term" value="C:plasma membrane"/>
    <property type="evidence" value="ECO:0007669"/>
    <property type="project" value="UniProtKB-SubCell"/>
</dbReference>
<evidence type="ECO:0000256" key="10">
    <source>
        <dbReference type="ARBA" id="ARBA00022989"/>
    </source>
</evidence>
<dbReference type="GeneID" id="110411707"/>
<accession>A0A6J0ZSS9</accession>
<dbReference type="Gene3D" id="1.10.510.10">
    <property type="entry name" value="Transferase(Phosphotransferase) domain 1"/>
    <property type="match status" value="1"/>
</dbReference>
<dbReference type="FunFam" id="3.30.200.20:FF:000212">
    <property type="entry name" value="Proline-rich receptor-like protein kinase PERK8"/>
    <property type="match status" value="1"/>
</dbReference>
<evidence type="ECO:0000256" key="5">
    <source>
        <dbReference type="ARBA" id="ARBA00022679"/>
    </source>
</evidence>
<dbReference type="Proteomes" id="UP000504621">
    <property type="component" value="Unplaced"/>
</dbReference>
<dbReference type="PROSITE" id="PS50011">
    <property type="entry name" value="PROTEIN_KINASE_DOM"/>
    <property type="match status" value="1"/>
</dbReference>
<comment type="catalytic activity">
    <reaction evidence="13">
        <text>L-seryl-[protein] + ATP = O-phospho-L-seryl-[protein] + ADP + H(+)</text>
        <dbReference type="Rhea" id="RHEA:17989"/>
        <dbReference type="Rhea" id="RHEA-COMP:9863"/>
        <dbReference type="Rhea" id="RHEA-COMP:11604"/>
        <dbReference type="ChEBI" id="CHEBI:15378"/>
        <dbReference type="ChEBI" id="CHEBI:29999"/>
        <dbReference type="ChEBI" id="CHEBI:30616"/>
        <dbReference type="ChEBI" id="CHEBI:83421"/>
        <dbReference type="ChEBI" id="CHEBI:456216"/>
        <dbReference type="EC" id="2.7.11.1"/>
    </reaction>
</comment>
<keyword evidence="18" id="KW-1185">Reference proteome</keyword>
<keyword evidence="8" id="KW-0418">Kinase</keyword>
<keyword evidence="11 16" id="KW-0472">Membrane</keyword>
<keyword evidence="7 14" id="KW-0547">Nucleotide-binding</keyword>
<name>A0A6J0ZSS9_9ROSI</name>
<feature type="region of interest" description="Disordered" evidence="15">
    <location>
        <begin position="317"/>
        <end position="337"/>
    </location>
</feature>
<feature type="compositionally biased region" description="Low complexity" evidence="15">
    <location>
        <begin position="136"/>
        <end position="150"/>
    </location>
</feature>
<feature type="region of interest" description="Disordered" evidence="15">
    <location>
        <begin position="665"/>
        <end position="707"/>
    </location>
</feature>
<keyword evidence="3" id="KW-1003">Cell membrane</keyword>
<feature type="compositionally biased region" description="Low complexity" evidence="15">
    <location>
        <begin position="1"/>
        <end position="18"/>
    </location>
</feature>
<dbReference type="PRINTS" id="PR01217">
    <property type="entry name" value="PRICHEXTENSN"/>
</dbReference>
<comment type="catalytic activity">
    <reaction evidence="12">
        <text>L-threonyl-[protein] + ATP = O-phospho-L-threonyl-[protein] + ADP + H(+)</text>
        <dbReference type="Rhea" id="RHEA:46608"/>
        <dbReference type="Rhea" id="RHEA-COMP:11060"/>
        <dbReference type="Rhea" id="RHEA-COMP:11605"/>
        <dbReference type="ChEBI" id="CHEBI:15378"/>
        <dbReference type="ChEBI" id="CHEBI:30013"/>
        <dbReference type="ChEBI" id="CHEBI:30616"/>
        <dbReference type="ChEBI" id="CHEBI:61977"/>
        <dbReference type="ChEBI" id="CHEBI:456216"/>
        <dbReference type="EC" id="2.7.11.1"/>
    </reaction>
</comment>
<feature type="compositionally biased region" description="Pro residues" evidence="15">
    <location>
        <begin position="57"/>
        <end position="82"/>
    </location>
</feature>
<evidence type="ECO:0000256" key="8">
    <source>
        <dbReference type="ARBA" id="ARBA00022777"/>
    </source>
</evidence>
<evidence type="ECO:0000256" key="12">
    <source>
        <dbReference type="ARBA" id="ARBA00047899"/>
    </source>
</evidence>
<protein>
    <recommendedName>
        <fullName evidence="2">non-specific serine/threonine protein kinase</fullName>
        <ecNumber evidence="2">2.7.11.1</ecNumber>
    </recommendedName>
</protein>
<dbReference type="PROSITE" id="PS00108">
    <property type="entry name" value="PROTEIN_KINASE_ST"/>
    <property type="match status" value="1"/>
</dbReference>
<dbReference type="InterPro" id="IPR011009">
    <property type="entry name" value="Kinase-like_dom_sf"/>
</dbReference>
<dbReference type="InterPro" id="IPR000719">
    <property type="entry name" value="Prot_kinase_dom"/>
</dbReference>
<evidence type="ECO:0000313" key="18">
    <source>
        <dbReference type="Proteomes" id="UP000504621"/>
    </source>
</evidence>
<evidence type="ECO:0000256" key="15">
    <source>
        <dbReference type="SAM" id="MobiDB-lite"/>
    </source>
</evidence>
<evidence type="ECO:0000256" key="13">
    <source>
        <dbReference type="ARBA" id="ARBA00048679"/>
    </source>
</evidence>
<dbReference type="InterPro" id="IPR017441">
    <property type="entry name" value="Protein_kinase_ATP_BS"/>
</dbReference>
<comment type="subcellular location">
    <subcellularLocation>
        <location evidence="1">Cell membrane</location>
        <topology evidence="1">Single-pass membrane protein</topology>
    </subcellularLocation>
</comment>
<evidence type="ECO:0000313" key="19">
    <source>
        <dbReference type="RefSeq" id="XP_021277656.1"/>
    </source>
</evidence>
<evidence type="ECO:0000256" key="2">
    <source>
        <dbReference type="ARBA" id="ARBA00012513"/>
    </source>
</evidence>
<dbReference type="Pfam" id="PF07714">
    <property type="entry name" value="PK_Tyr_Ser-Thr"/>
    <property type="match status" value="1"/>
</dbReference>
<feature type="compositionally biased region" description="Pro residues" evidence="15">
    <location>
        <begin position="89"/>
        <end position="106"/>
    </location>
</feature>
<feature type="compositionally biased region" description="Polar residues" evidence="15">
    <location>
        <begin position="670"/>
        <end position="707"/>
    </location>
</feature>
<feature type="compositionally biased region" description="Low complexity" evidence="15">
    <location>
        <begin position="47"/>
        <end position="56"/>
    </location>
</feature>
<dbReference type="InterPro" id="IPR047117">
    <property type="entry name" value="PERK1-13-like"/>
</dbReference>
<evidence type="ECO:0000256" key="11">
    <source>
        <dbReference type="ARBA" id="ARBA00023136"/>
    </source>
</evidence>
<feature type="compositionally biased region" description="Pro residues" evidence="15">
    <location>
        <begin position="151"/>
        <end position="197"/>
    </location>
</feature>
<feature type="compositionally biased region" description="Pro residues" evidence="15">
    <location>
        <begin position="116"/>
        <end position="135"/>
    </location>
</feature>
<evidence type="ECO:0000256" key="6">
    <source>
        <dbReference type="ARBA" id="ARBA00022692"/>
    </source>
</evidence>
<evidence type="ECO:0000256" key="7">
    <source>
        <dbReference type="ARBA" id="ARBA00022741"/>
    </source>
</evidence>
<keyword evidence="6 16" id="KW-0812">Transmembrane</keyword>
<keyword evidence="9 14" id="KW-0067">ATP-binding</keyword>
<dbReference type="PANTHER" id="PTHR47982:SF22">
    <property type="entry name" value="PROLINE-RICH RECEPTOR-LIKE PROTEIN KINASE PERK14"/>
    <property type="match status" value="1"/>
</dbReference>
<dbReference type="GO" id="GO:0005524">
    <property type="term" value="F:ATP binding"/>
    <property type="evidence" value="ECO:0007669"/>
    <property type="project" value="UniProtKB-UniRule"/>
</dbReference>
<feature type="region of interest" description="Disordered" evidence="15">
    <location>
        <begin position="1"/>
        <end position="215"/>
    </location>
</feature>
<dbReference type="AlphaFoldDB" id="A0A6J0ZSS9"/>
<feature type="binding site" evidence="14">
    <location>
        <position position="383"/>
    </location>
    <ligand>
        <name>ATP</name>
        <dbReference type="ChEBI" id="CHEBI:30616"/>
    </ligand>
</feature>
<dbReference type="OrthoDB" id="4062651at2759"/>
<dbReference type="GO" id="GO:0004674">
    <property type="term" value="F:protein serine/threonine kinase activity"/>
    <property type="evidence" value="ECO:0007669"/>
    <property type="project" value="UniProtKB-KW"/>
</dbReference>
<dbReference type="EC" id="2.7.11.1" evidence="2"/>
<gene>
    <name evidence="19" type="primary">LOC110411707</name>
</gene>
<organism evidence="18 19">
    <name type="scientific">Herrania umbratica</name>
    <dbReference type="NCBI Taxonomy" id="108875"/>
    <lineage>
        <taxon>Eukaryota</taxon>
        <taxon>Viridiplantae</taxon>
        <taxon>Streptophyta</taxon>
        <taxon>Embryophyta</taxon>
        <taxon>Tracheophyta</taxon>
        <taxon>Spermatophyta</taxon>
        <taxon>Magnoliopsida</taxon>
        <taxon>eudicotyledons</taxon>
        <taxon>Gunneridae</taxon>
        <taxon>Pentapetalae</taxon>
        <taxon>rosids</taxon>
        <taxon>malvids</taxon>
        <taxon>Malvales</taxon>
        <taxon>Malvaceae</taxon>
        <taxon>Byttnerioideae</taxon>
        <taxon>Herrania</taxon>
    </lineage>
</organism>